<protein>
    <recommendedName>
        <fullName evidence="4">SGNH hydrolase-type esterase domain-containing protein</fullName>
    </recommendedName>
</protein>
<keyword evidence="3" id="KW-1185">Reference proteome</keyword>
<name>A0A1I6I5X8_9FLAO</name>
<dbReference type="SUPFAM" id="SSF52266">
    <property type="entry name" value="SGNH hydrolase"/>
    <property type="match status" value="1"/>
</dbReference>
<keyword evidence="1" id="KW-1133">Transmembrane helix</keyword>
<dbReference type="Proteomes" id="UP000199462">
    <property type="component" value="Unassembled WGS sequence"/>
</dbReference>
<dbReference type="RefSeq" id="WP_091902047.1">
    <property type="nucleotide sequence ID" value="NZ_FOYX01000001.1"/>
</dbReference>
<accession>A0A1I6I5X8</accession>
<dbReference type="STRING" id="440514.SAMN04488010_1173"/>
<keyword evidence="1" id="KW-0812">Transmembrane</keyword>
<dbReference type="EMBL" id="FOYX01000001">
    <property type="protein sequence ID" value="SFR62156.1"/>
    <property type="molecule type" value="Genomic_DNA"/>
</dbReference>
<evidence type="ECO:0000313" key="3">
    <source>
        <dbReference type="Proteomes" id="UP000199462"/>
    </source>
</evidence>
<proteinExistence type="predicted"/>
<evidence type="ECO:0000256" key="1">
    <source>
        <dbReference type="SAM" id="Phobius"/>
    </source>
</evidence>
<dbReference type="InterPro" id="IPR036514">
    <property type="entry name" value="SGNH_hydro_sf"/>
</dbReference>
<dbReference type="Gene3D" id="3.40.50.1110">
    <property type="entry name" value="SGNH hydrolase"/>
    <property type="match status" value="1"/>
</dbReference>
<sequence length="312" mass="35884">MIKTKIIFRGLIFILISEFSLRFFLGLCHAPLYQESSKYEYIFAPNQDNSRFGNQIQINSFSQRSNEPDSTKITILGLGDSVLSGGTQSDQNNIATSIFNNQMPNYQMLNISVGSWGPDNCAAYLKQKGTFNAAAMFLVVNSHDAYDVMDFQPVVGNHNSYPEHQYKLAWWELLDRYVRPRVNKIFTKKNEKLDPDEKAAQGIQKKGLVFNPGFQELKILSDSLQIPLIVYLHAEKTELHNQEYNNQGNEIIEWATKNNIDLIKELDFDFNDLDYRDVIHLSDNGQNKLAKIMLTHIKKIQILNKKKIINDI</sequence>
<gene>
    <name evidence="2" type="ORF">SAMN04488010_1173</name>
</gene>
<feature type="transmembrane region" description="Helical" evidence="1">
    <location>
        <begin position="7"/>
        <end position="27"/>
    </location>
</feature>
<organism evidence="2 3">
    <name type="scientific">Maribacter stanieri</name>
    <dbReference type="NCBI Taxonomy" id="440514"/>
    <lineage>
        <taxon>Bacteria</taxon>
        <taxon>Pseudomonadati</taxon>
        <taxon>Bacteroidota</taxon>
        <taxon>Flavobacteriia</taxon>
        <taxon>Flavobacteriales</taxon>
        <taxon>Flavobacteriaceae</taxon>
        <taxon>Maribacter</taxon>
    </lineage>
</organism>
<dbReference type="GO" id="GO:0016788">
    <property type="term" value="F:hydrolase activity, acting on ester bonds"/>
    <property type="evidence" value="ECO:0007669"/>
    <property type="project" value="UniProtKB-ARBA"/>
</dbReference>
<evidence type="ECO:0000313" key="2">
    <source>
        <dbReference type="EMBL" id="SFR62156.1"/>
    </source>
</evidence>
<dbReference type="AlphaFoldDB" id="A0A1I6I5X8"/>
<keyword evidence="1" id="KW-0472">Membrane</keyword>
<evidence type="ECO:0008006" key="4">
    <source>
        <dbReference type="Google" id="ProtNLM"/>
    </source>
</evidence>
<reference evidence="3" key="1">
    <citation type="submission" date="2016-10" db="EMBL/GenBank/DDBJ databases">
        <authorList>
            <person name="Varghese N."/>
            <person name="Submissions S."/>
        </authorList>
    </citation>
    <scope>NUCLEOTIDE SEQUENCE [LARGE SCALE GENOMIC DNA]</scope>
    <source>
        <strain evidence="3">DSM 19891</strain>
    </source>
</reference>